<reference evidence="2" key="1">
    <citation type="submission" date="2017-02" db="UniProtKB">
        <authorList>
            <consortium name="WormBaseParasite"/>
        </authorList>
    </citation>
    <scope>IDENTIFICATION</scope>
</reference>
<evidence type="ECO:0000313" key="2">
    <source>
        <dbReference type="WBParaSite" id="SPAL_0000063300.1"/>
    </source>
</evidence>
<name>A0A0N5B3I0_STREA</name>
<keyword evidence="1" id="KW-1185">Reference proteome</keyword>
<dbReference type="WBParaSite" id="SPAL_0000063300.1">
    <property type="protein sequence ID" value="SPAL_0000063300.1"/>
    <property type="gene ID" value="SPAL_0000063300"/>
</dbReference>
<sequence length="755" mass="87343">MSKNICSICGSKSILFNNIPEFKEHVHTIHKCGGVTIGKLSFRCVQSFYRTLTSDNCNCKNTGIFTFTSILRHYQKMHNFGSPENNPLHEVISNTNEISINNDENLYDTENTSMDVDEMNANIEEATNEILNDLISTSGSAIEFARIQATYDFLIKSLNVLKKVTKCGFIDEFQKVLEPISTQYKREQYLMKKKVFIKPIVRYAVGDNLYPYHCFSMRERLVSFLSNKYVQKQLVLKMPKRTQARKYSCLDGNRAKNIIDRSKKTIFLNVFQDAMSPRGICSVSKGSFTMIYLRLANLDPIYGSQLNSIRMICTANSKIWKGTKFRYPLKLIVSEMNDLIDNGINICVDGNMENFAVRFLTFSSDNLELNQAMGFFTDFASRNTDTCRLCETTNTNFKNVFSEKDCILRNELRESVLNEIHGYNTLVPYLDVCHDILLGVVPNFIKIFFSRLVFYYKNLKLKPEPTKGYNSLQNLYSNLKYGNFQKPNKIGKIFRNYKDTKLFQSAMQSYSLLIFLPMVLNKLKNSCDPIEQILEFEEDERILTNVIRLTYLTMSSSIHDVEIKKIEDELVPSIIKYFRDKEDLKPKTHNMVHLGRAFRELGPLKNISAFRGEAFHVLCRNDVLRSKNKVEEAKTIARKNAYRECKMKLQDYGASAIKKYIPGKDDIIYLEKNGNSYGYNVIKVIDSDATKVHGFKLSLKHCYGSLFYFSITEEEDFYDCSTILSTECEYHIYKEKNCSNYNSDLLVIFNSYICL</sequence>
<organism evidence="1 2">
    <name type="scientific">Strongyloides papillosus</name>
    <name type="common">Intestinal threadworm</name>
    <dbReference type="NCBI Taxonomy" id="174720"/>
    <lineage>
        <taxon>Eukaryota</taxon>
        <taxon>Metazoa</taxon>
        <taxon>Ecdysozoa</taxon>
        <taxon>Nematoda</taxon>
        <taxon>Chromadorea</taxon>
        <taxon>Rhabditida</taxon>
        <taxon>Tylenchina</taxon>
        <taxon>Panagrolaimomorpha</taxon>
        <taxon>Strongyloidoidea</taxon>
        <taxon>Strongyloididae</taxon>
        <taxon>Strongyloides</taxon>
    </lineage>
</organism>
<accession>A0A0N5B3I0</accession>
<proteinExistence type="predicted"/>
<dbReference type="AlphaFoldDB" id="A0A0N5B3I0"/>
<dbReference type="Proteomes" id="UP000046392">
    <property type="component" value="Unplaced"/>
</dbReference>
<protein>
    <submittedName>
        <fullName evidence="2">THAP-type domain-containing protein</fullName>
    </submittedName>
</protein>
<evidence type="ECO:0000313" key="1">
    <source>
        <dbReference type="Proteomes" id="UP000046392"/>
    </source>
</evidence>